<dbReference type="Proteomes" id="UP000316270">
    <property type="component" value="Chromosome 15"/>
</dbReference>
<evidence type="ECO:0000256" key="1">
    <source>
        <dbReference type="SAM" id="MobiDB-lite"/>
    </source>
</evidence>
<proteinExistence type="predicted"/>
<organism evidence="2 3">
    <name type="scientific">Venturia effusa</name>
    <dbReference type="NCBI Taxonomy" id="50376"/>
    <lineage>
        <taxon>Eukaryota</taxon>
        <taxon>Fungi</taxon>
        <taxon>Dikarya</taxon>
        <taxon>Ascomycota</taxon>
        <taxon>Pezizomycotina</taxon>
        <taxon>Dothideomycetes</taxon>
        <taxon>Pleosporomycetidae</taxon>
        <taxon>Venturiales</taxon>
        <taxon>Venturiaceae</taxon>
        <taxon>Venturia</taxon>
    </lineage>
</organism>
<dbReference type="EMBL" id="CP042199">
    <property type="protein sequence ID" value="QDS76327.1"/>
    <property type="molecule type" value="Genomic_DNA"/>
</dbReference>
<name>A0A517LL25_9PEZI</name>
<feature type="compositionally biased region" description="Basic and acidic residues" evidence="1">
    <location>
        <begin position="109"/>
        <end position="123"/>
    </location>
</feature>
<sequence length="140" mass="15955">MKQDNTASNHTEDPQQEPCPECSGYQIISKPTKNSRIECSQCAIKSFENSDDEGRINSRTLYVSETYFNELMEKLERTDMTEAQHAEIKRTLSDPALFDARVEEIQKDLEKKPPVTLIDHDGGDGDENLEDAKDEVEETE</sequence>
<keyword evidence="3" id="KW-1185">Reference proteome</keyword>
<evidence type="ECO:0000313" key="2">
    <source>
        <dbReference type="EMBL" id="QDS76327.1"/>
    </source>
</evidence>
<evidence type="ECO:0000313" key="3">
    <source>
        <dbReference type="Proteomes" id="UP000316270"/>
    </source>
</evidence>
<gene>
    <name evidence="2" type="ORF">FKW77_002592</name>
</gene>
<feature type="compositionally biased region" description="Acidic residues" evidence="1">
    <location>
        <begin position="124"/>
        <end position="140"/>
    </location>
</feature>
<feature type="region of interest" description="Disordered" evidence="1">
    <location>
        <begin position="1"/>
        <end position="25"/>
    </location>
</feature>
<protein>
    <submittedName>
        <fullName evidence="2">Uncharacterized protein</fullName>
    </submittedName>
</protein>
<dbReference type="AlphaFoldDB" id="A0A517LL25"/>
<reference evidence="2 3" key="1">
    <citation type="submission" date="2019-07" db="EMBL/GenBank/DDBJ databases">
        <title>Finished genome of Venturia effusa.</title>
        <authorList>
            <person name="Young C.A."/>
            <person name="Cox M.P."/>
            <person name="Ganley A.R.D."/>
            <person name="David W.J."/>
        </authorList>
    </citation>
    <scope>NUCLEOTIDE SEQUENCE [LARGE SCALE GENOMIC DNA]</scope>
    <source>
        <strain evidence="3">albino</strain>
    </source>
</reference>
<accession>A0A517LL25</accession>
<feature type="region of interest" description="Disordered" evidence="1">
    <location>
        <begin position="109"/>
        <end position="140"/>
    </location>
</feature>